<keyword evidence="1" id="KW-0547">Nucleotide-binding</keyword>
<feature type="signal peptide" evidence="6">
    <location>
        <begin position="1"/>
        <end position="23"/>
    </location>
</feature>
<dbReference type="Pfam" id="PF02263">
    <property type="entry name" value="GBP"/>
    <property type="match status" value="1"/>
</dbReference>
<dbReference type="OrthoDB" id="7788754at2759"/>
<evidence type="ECO:0000259" key="7">
    <source>
        <dbReference type="PROSITE" id="PS51715"/>
    </source>
</evidence>
<evidence type="ECO:0000256" key="4">
    <source>
        <dbReference type="PROSITE-ProRule" id="PRU01052"/>
    </source>
</evidence>
<dbReference type="InterPro" id="IPR030386">
    <property type="entry name" value="G_GB1_RHD3_dom"/>
</dbReference>
<dbReference type="AlphaFoldDB" id="A0A7J7D6B0"/>
<accession>A0A7J7D6B0</accession>
<name>A0A7J7D6B0_TRIWF</name>
<dbReference type="Gene3D" id="3.40.50.300">
    <property type="entry name" value="P-loop containing nucleotide triphosphate hydrolases"/>
    <property type="match status" value="1"/>
</dbReference>
<keyword evidence="2" id="KW-0378">Hydrolase</keyword>
<dbReference type="FunFam" id="1.20.1000.10:FF:000002">
    <property type="entry name" value="Guanylate-binding family protein"/>
    <property type="match status" value="1"/>
</dbReference>
<dbReference type="GO" id="GO:0003924">
    <property type="term" value="F:GTPase activity"/>
    <property type="evidence" value="ECO:0007669"/>
    <property type="project" value="InterPro"/>
</dbReference>
<evidence type="ECO:0000313" key="9">
    <source>
        <dbReference type="Proteomes" id="UP000593562"/>
    </source>
</evidence>
<evidence type="ECO:0000256" key="2">
    <source>
        <dbReference type="ARBA" id="ARBA00022801"/>
    </source>
</evidence>
<dbReference type="PANTHER" id="PTHR10751">
    <property type="entry name" value="GUANYLATE BINDING PROTEIN"/>
    <property type="match status" value="1"/>
</dbReference>
<keyword evidence="3" id="KW-0342">GTP-binding</keyword>
<comment type="caution">
    <text evidence="8">The sequence shown here is derived from an EMBL/GenBank/DDBJ whole genome shotgun (WGS) entry which is preliminary data.</text>
</comment>
<feature type="chain" id="PRO_5029650527" evidence="6">
    <location>
        <begin position="24"/>
        <end position="602"/>
    </location>
</feature>
<feature type="domain" description="GB1/RHD3-type G" evidence="7">
    <location>
        <begin position="57"/>
        <end position="177"/>
    </location>
</feature>
<dbReference type="FunCoup" id="A0A7J7D6B0">
    <property type="interactions" value="1514"/>
</dbReference>
<keyword evidence="9" id="KW-1185">Reference proteome</keyword>
<keyword evidence="5" id="KW-0812">Transmembrane</keyword>
<organism evidence="8 9">
    <name type="scientific">Tripterygium wilfordii</name>
    <name type="common">Thunder God vine</name>
    <dbReference type="NCBI Taxonomy" id="458696"/>
    <lineage>
        <taxon>Eukaryota</taxon>
        <taxon>Viridiplantae</taxon>
        <taxon>Streptophyta</taxon>
        <taxon>Embryophyta</taxon>
        <taxon>Tracheophyta</taxon>
        <taxon>Spermatophyta</taxon>
        <taxon>Magnoliopsida</taxon>
        <taxon>eudicotyledons</taxon>
        <taxon>Gunneridae</taxon>
        <taxon>Pentapetalae</taxon>
        <taxon>rosids</taxon>
        <taxon>fabids</taxon>
        <taxon>Celastrales</taxon>
        <taxon>Celastraceae</taxon>
        <taxon>Tripterygium</taxon>
    </lineage>
</organism>
<proteinExistence type="inferred from homology"/>
<dbReference type="Gene3D" id="1.20.1000.10">
    <property type="entry name" value="Guanylate-binding protein, C-terminal domain"/>
    <property type="match status" value="1"/>
</dbReference>
<dbReference type="InterPro" id="IPR036543">
    <property type="entry name" value="Guanylate-bd_C_sf"/>
</dbReference>
<dbReference type="Proteomes" id="UP000593562">
    <property type="component" value="Unassembled WGS sequence"/>
</dbReference>
<dbReference type="FunFam" id="3.40.50.300:FF:001063">
    <property type="entry name" value="Guanylate-binding family protein"/>
    <property type="match status" value="1"/>
</dbReference>
<dbReference type="SUPFAM" id="SSF52540">
    <property type="entry name" value="P-loop containing nucleoside triphosphate hydrolases"/>
    <property type="match status" value="1"/>
</dbReference>
<dbReference type="EMBL" id="JAAARO010000010">
    <property type="protein sequence ID" value="KAF5741852.1"/>
    <property type="molecule type" value="Genomic_DNA"/>
</dbReference>
<evidence type="ECO:0000256" key="5">
    <source>
        <dbReference type="SAM" id="Phobius"/>
    </source>
</evidence>
<dbReference type="InterPro" id="IPR015894">
    <property type="entry name" value="Guanylate-bd_N"/>
</dbReference>
<gene>
    <name evidence="8" type="ORF">HS088_TW10G00859</name>
</gene>
<comment type="similarity">
    <text evidence="4">Belongs to the TRAFAC class dynamin-like GTPase superfamily. GB1/RHD3 GTPase family.</text>
</comment>
<dbReference type="CDD" id="cd01851">
    <property type="entry name" value="GBP"/>
    <property type="match status" value="1"/>
</dbReference>
<keyword evidence="6" id="KW-0732">Signal</keyword>
<dbReference type="InterPro" id="IPR003191">
    <property type="entry name" value="Guanylate-bd/ATL_C"/>
</dbReference>
<dbReference type="InParanoid" id="A0A7J7D6B0"/>
<dbReference type="GO" id="GO:0005525">
    <property type="term" value="F:GTP binding"/>
    <property type="evidence" value="ECO:0007669"/>
    <property type="project" value="UniProtKB-KW"/>
</dbReference>
<dbReference type="SUPFAM" id="SSF48340">
    <property type="entry name" value="Interferon-induced guanylate-binding protein 1 (GBP1), C-terminal domain"/>
    <property type="match status" value="1"/>
</dbReference>
<evidence type="ECO:0000256" key="1">
    <source>
        <dbReference type="ARBA" id="ARBA00022741"/>
    </source>
</evidence>
<dbReference type="InterPro" id="IPR027417">
    <property type="entry name" value="P-loop_NTPase"/>
</dbReference>
<sequence>MEKSSWSLVVSVLLCFFAVGCLSIDDLHRAFPIVEPDPGHTKLRLSQEGLEALRRITTPIVAVSVIGPYRSGKSFLLNQLLSLSCDEGFGVGHMRDTKTKGIWLWGTPQEVEIDGVKTSVFYLDTEGFESVGKSNVYDDRIFALATVLSSVLIYNLPETIREADISRLSFAVELAEEFYGRVKGKDVAFEPAKLLWLIQRDFLQGKTVQEMVNEALRHVPNIDRDRNIEQVNQIRDSLAVMGDNSTAFSLPQPHLQRTKLCEMEDSELDQLYVKKRDQLKELVASIIRPKIVQGKPLNGKEFVAFLEQILEALNKGEIPTTGSIVEVFNKGILDQCLKLYSERMARLGLPLPEQSLRDSHGRSREEAMQMFDEQHFGHSHAKKSVMQLDEEIEKLYKNVILANEYTSSKLCEALYTGCEDKMDHLQVLRLPSMAKFNAGFLHCNQSFERECVGPAKANYEHRMMKMLGKSRSLFIKEYNNRLFNWLVAFSLVMVVIGRFIIKFFLIEVGAWILFIFLETYTRMFWSAESLYYNPVWHIIVGTWETLVYSPILDLDRWAIPLGFIAAALVIYCRCYGRRKHGSHWILPLYNTHKGGPNRPRSD</sequence>
<evidence type="ECO:0000256" key="3">
    <source>
        <dbReference type="ARBA" id="ARBA00023134"/>
    </source>
</evidence>
<keyword evidence="5" id="KW-0472">Membrane</keyword>
<feature type="transmembrane region" description="Helical" evidence="5">
    <location>
        <begin position="557"/>
        <end position="576"/>
    </location>
</feature>
<keyword evidence="5" id="KW-1133">Transmembrane helix</keyword>
<dbReference type="Pfam" id="PF02841">
    <property type="entry name" value="GBP_C"/>
    <property type="match status" value="1"/>
</dbReference>
<reference evidence="8 9" key="1">
    <citation type="journal article" date="2020" name="Nat. Commun.">
        <title>Genome of Tripterygium wilfordii and identification of cytochrome P450 involved in triptolide biosynthesis.</title>
        <authorList>
            <person name="Tu L."/>
            <person name="Su P."/>
            <person name="Zhang Z."/>
            <person name="Gao L."/>
            <person name="Wang J."/>
            <person name="Hu T."/>
            <person name="Zhou J."/>
            <person name="Zhang Y."/>
            <person name="Zhao Y."/>
            <person name="Liu Y."/>
            <person name="Song Y."/>
            <person name="Tong Y."/>
            <person name="Lu Y."/>
            <person name="Yang J."/>
            <person name="Xu C."/>
            <person name="Jia M."/>
            <person name="Peters R.J."/>
            <person name="Huang L."/>
            <person name="Gao W."/>
        </authorList>
    </citation>
    <scope>NUCLEOTIDE SEQUENCE [LARGE SCALE GENOMIC DNA]</scope>
    <source>
        <strain evidence="9">cv. XIE 37</strain>
        <tissue evidence="8">Leaf</tissue>
    </source>
</reference>
<evidence type="ECO:0000313" key="8">
    <source>
        <dbReference type="EMBL" id="KAF5741852.1"/>
    </source>
</evidence>
<dbReference type="PROSITE" id="PS51715">
    <property type="entry name" value="G_GB1_RHD3"/>
    <property type="match status" value="1"/>
</dbReference>
<evidence type="ECO:0000256" key="6">
    <source>
        <dbReference type="SAM" id="SignalP"/>
    </source>
</evidence>
<dbReference type="PROSITE" id="PS51257">
    <property type="entry name" value="PROKAR_LIPOPROTEIN"/>
    <property type="match status" value="1"/>
</dbReference>
<protein>
    <submittedName>
        <fullName evidence="8">Guanylate-binding family protein isoform 2</fullName>
    </submittedName>
</protein>